<dbReference type="GO" id="GO:0000155">
    <property type="term" value="F:phosphorelay sensor kinase activity"/>
    <property type="evidence" value="ECO:0007669"/>
    <property type="project" value="InterPro"/>
</dbReference>
<evidence type="ECO:0000313" key="12">
    <source>
        <dbReference type="Proteomes" id="UP000295560"/>
    </source>
</evidence>
<feature type="transmembrane region" description="Helical" evidence="9">
    <location>
        <begin position="149"/>
        <end position="174"/>
    </location>
</feature>
<evidence type="ECO:0000259" key="10">
    <source>
        <dbReference type="Pfam" id="PF07730"/>
    </source>
</evidence>
<dbReference type="CDD" id="cd16917">
    <property type="entry name" value="HATPase_UhpB-NarQ-NarX-like"/>
    <property type="match status" value="1"/>
</dbReference>
<keyword evidence="4" id="KW-0808">Transferase</keyword>
<keyword evidence="3" id="KW-0597">Phosphoprotein</keyword>
<dbReference type="Proteomes" id="UP000295560">
    <property type="component" value="Unassembled WGS sequence"/>
</dbReference>
<dbReference type="InterPro" id="IPR036890">
    <property type="entry name" value="HATPase_C_sf"/>
</dbReference>
<dbReference type="EC" id="2.7.13.3" evidence="2"/>
<evidence type="ECO:0000256" key="3">
    <source>
        <dbReference type="ARBA" id="ARBA00022553"/>
    </source>
</evidence>
<evidence type="ECO:0000256" key="5">
    <source>
        <dbReference type="ARBA" id="ARBA00022741"/>
    </source>
</evidence>
<keyword evidence="9" id="KW-1133">Transmembrane helix</keyword>
<keyword evidence="9" id="KW-0472">Membrane</keyword>
<comment type="catalytic activity">
    <reaction evidence="1">
        <text>ATP + protein L-histidine = ADP + protein N-phospho-L-histidine.</text>
        <dbReference type="EC" id="2.7.13.3"/>
    </reaction>
</comment>
<keyword evidence="5" id="KW-0547">Nucleotide-binding</keyword>
<keyword evidence="9" id="KW-0812">Transmembrane</keyword>
<dbReference type="RefSeq" id="WP_207908566.1">
    <property type="nucleotide sequence ID" value="NZ_SMFZ01000001.1"/>
</dbReference>
<dbReference type="GO" id="GO:0005524">
    <property type="term" value="F:ATP binding"/>
    <property type="evidence" value="ECO:0007669"/>
    <property type="project" value="UniProtKB-KW"/>
</dbReference>
<feature type="transmembrane region" description="Helical" evidence="9">
    <location>
        <begin position="48"/>
        <end position="70"/>
    </location>
</feature>
<dbReference type="EMBL" id="SMFZ01000001">
    <property type="protein sequence ID" value="TCK24978.1"/>
    <property type="molecule type" value="Genomic_DNA"/>
</dbReference>
<feature type="domain" description="Signal transduction histidine kinase subgroup 3 dimerisation and phosphoacceptor" evidence="10">
    <location>
        <begin position="205"/>
        <end position="271"/>
    </location>
</feature>
<keyword evidence="8" id="KW-0902">Two-component regulatory system</keyword>
<dbReference type="Gene3D" id="3.30.565.10">
    <property type="entry name" value="Histidine kinase-like ATPase, C-terminal domain"/>
    <property type="match status" value="1"/>
</dbReference>
<dbReference type="GO" id="GO:0016020">
    <property type="term" value="C:membrane"/>
    <property type="evidence" value="ECO:0007669"/>
    <property type="project" value="InterPro"/>
</dbReference>
<dbReference type="InterPro" id="IPR050482">
    <property type="entry name" value="Sensor_HK_TwoCompSys"/>
</dbReference>
<dbReference type="Pfam" id="PF07730">
    <property type="entry name" value="HisKA_3"/>
    <property type="match status" value="1"/>
</dbReference>
<organism evidence="11 12">
    <name type="scientific">Pseudonocardia endophytica</name>
    <dbReference type="NCBI Taxonomy" id="401976"/>
    <lineage>
        <taxon>Bacteria</taxon>
        <taxon>Bacillati</taxon>
        <taxon>Actinomycetota</taxon>
        <taxon>Actinomycetes</taxon>
        <taxon>Pseudonocardiales</taxon>
        <taxon>Pseudonocardiaceae</taxon>
        <taxon>Pseudonocardia</taxon>
    </lineage>
</organism>
<evidence type="ECO:0000256" key="8">
    <source>
        <dbReference type="ARBA" id="ARBA00023012"/>
    </source>
</evidence>
<evidence type="ECO:0000256" key="4">
    <source>
        <dbReference type="ARBA" id="ARBA00022679"/>
    </source>
</evidence>
<reference evidence="11 12" key="1">
    <citation type="submission" date="2019-03" db="EMBL/GenBank/DDBJ databases">
        <title>Sequencing the genomes of 1000 actinobacteria strains.</title>
        <authorList>
            <person name="Klenk H.-P."/>
        </authorList>
    </citation>
    <scope>NUCLEOTIDE SEQUENCE [LARGE SCALE GENOMIC DNA]</scope>
    <source>
        <strain evidence="11 12">DSM 44969</strain>
    </source>
</reference>
<accession>A0A4R1HS25</accession>
<dbReference type="SUPFAM" id="SSF55874">
    <property type="entry name" value="ATPase domain of HSP90 chaperone/DNA topoisomerase II/histidine kinase"/>
    <property type="match status" value="1"/>
</dbReference>
<feature type="transmembrane region" description="Helical" evidence="9">
    <location>
        <begin position="104"/>
        <end position="137"/>
    </location>
</feature>
<evidence type="ECO:0000256" key="1">
    <source>
        <dbReference type="ARBA" id="ARBA00000085"/>
    </source>
</evidence>
<dbReference type="PANTHER" id="PTHR24421">
    <property type="entry name" value="NITRATE/NITRITE SENSOR PROTEIN NARX-RELATED"/>
    <property type="match status" value="1"/>
</dbReference>
<sequence length="411" mass="42715">MNPVRVRAAVGTAGRRVVHVLLGAVVLLPYVAFGWLFTLAVSTGMTPAALVPLLALTVVVGVAVAVVPGVRALEVTAARSLLGVTLPEPDPSTERDWSVRRRGALWLLLCMVLGGLGALLLLLGLPTAVGFLIAPWLPQPPLPTGADAWWAPVVGVLTVVASVAVVVAAGALLARAAPRLLGPTPSERLAAELVVAQRRATRQAERARIARELHDSVGHALTVTTLQAGAASELLDSDPAFARRALAAIEETGRRALDDLDHVLGVLREDDGAVEAPRDLDALDTLVDGARTAGVEVEVYRDGELAGLPAVVSREGYRLVQEALTNALRHAGPVPVTVRLSAARTGLELTVDNPLPSDGTRTGRGGRGLRGMAERAALLGGQLTAGPDDGVWRLAARLPCGGPVVEPGEVR</sequence>
<comment type="caution">
    <text evidence="11">The sequence shown here is derived from an EMBL/GenBank/DDBJ whole genome shotgun (WGS) entry which is preliminary data.</text>
</comment>
<dbReference type="PANTHER" id="PTHR24421:SF10">
    <property type="entry name" value="NITRATE_NITRITE SENSOR PROTEIN NARQ"/>
    <property type="match status" value="1"/>
</dbReference>
<dbReference type="GO" id="GO:0046983">
    <property type="term" value="F:protein dimerization activity"/>
    <property type="evidence" value="ECO:0007669"/>
    <property type="project" value="InterPro"/>
</dbReference>
<evidence type="ECO:0000256" key="7">
    <source>
        <dbReference type="ARBA" id="ARBA00022840"/>
    </source>
</evidence>
<dbReference type="InterPro" id="IPR011712">
    <property type="entry name" value="Sig_transdc_His_kin_sub3_dim/P"/>
</dbReference>
<evidence type="ECO:0000256" key="9">
    <source>
        <dbReference type="SAM" id="Phobius"/>
    </source>
</evidence>
<keyword evidence="6 11" id="KW-0418">Kinase</keyword>
<keyword evidence="7" id="KW-0067">ATP-binding</keyword>
<proteinExistence type="predicted"/>
<dbReference type="Gene3D" id="1.20.5.1930">
    <property type="match status" value="1"/>
</dbReference>
<protein>
    <recommendedName>
        <fullName evidence="2">histidine kinase</fullName>
        <ecNumber evidence="2">2.7.13.3</ecNumber>
    </recommendedName>
</protein>
<gene>
    <name evidence="11" type="ORF">EV378_0774</name>
</gene>
<evidence type="ECO:0000313" key="11">
    <source>
        <dbReference type="EMBL" id="TCK24978.1"/>
    </source>
</evidence>
<name>A0A4R1HS25_PSEEN</name>
<keyword evidence="12" id="KW-1185">Reference proteome</keyword>
<dbReference type="AlphaFoldDB" id="A0A4R1HS25"/>
<feature type="transmembrane region" description="Helical" evidence="9">
    <location>
        <begin position="20"/>
        <end position="42"/>
    </location>
</feature>
<evidence type="ECO:0000256" key="6">
    <source>
        <dbReference type="ARBA" id="ARBA00022777"/>
    </source>
</evidence>
<evidence type="ECO:0000256" key="2">
    <source>
        <dbReference type="ARBA" id="ARBA00012438"/>
    </source>
</evidence>